<name>A0A5C7FDM8_9BACT</name>
<proteinExistence type="predicted"/>
<gene>
    <name evidence="2" type="ORF">FUA23_18075</name>
</gene>
<dbReference type="OrthoDB" id="282859at2"/>
<dbReference type="EMBL" id="VOXD01000034">
    <property type="protein sequence ID" value="TXF87608.1"/>
    <property type="molecule type" value="Genomic_DNA"/>
</dbReference>
<accession>A0A5C7FDM8</accession>
<protein>
    <recommendedName>
        <fullName evidence="4">Lipoprotein</fullName>
    </recommendedName>
</protein>
<evidence type="ECO:0000256" key="1">
    <source>
        <dbReference type="SAM" id="SignalP"/>
    </source>
</evidence>
<keyword evidence="3" id="KW-1185">Reference proteome</keyword>
<keyword evidence="1" id="KW-0732">Signal</keyword>
<dbReference type="PROSITE" id="PS51257">
    <property type="entry name" value="PROKAR_LIPOPROTEIN"/>
    <property type="match status" value="1"/>
</dbReference>
<dbReference type="Proteomes" id="UP000321907">
    <property type="component" value="Unassembled WGS sequence"/>
</dbReference>
<dbReference type="Pfam" id="PF20113">
    <property type="entry name" value="DUF6503"/>
    <property type="match status" value="1"/>
</dbReference>
<dbReference type="RefSeq" id="WP_147932173.1">
    <property type="nucleotide sequence ID" value="NZ_VOXD01000034.1"/>
</dbReference>
<dbReference type="AlphaFoldDB" id="A0A5C7FDM8"/>
<feature type="signal peptide" evidence="1">
    <location>
        <begin position="1"/>
        <end position="22"/>
    </location>
</feature>
<reference evidence="2 3" key="1">
    <citation type="submission" date="2019-08" db="EMBL/GenBank/DDBJ databases">
        <title>Lewinella sp. strain SSH13 Genome sequencing and assembly.</title>
        <authorList>
            <person name="Kim I."/>
        </authorList>
    </citation>
    <scope>NUCLEOTIDE SEQUENCE [LARGE SCALE GENOMIC DNA]</scope>
    <source>
        <strain evidence="2 3">SSH13</strain>
    </source>
</reference>
<evidence type="ECO:0000313" key="2">
    <source>
        <dbReference type="EMBL" id="TXF87608.1"/>
    </source>
</evidence>
<comment type="caution">
    <text evidence="2">The sequence shown here is derived from an EMBL/GenBank/DDBJ whole genome shotgun (WGS) entry which is preliminary data.</text>
</comment>
<feature type="chain" id="PRO_5022964235" description="Lipoprotein" evidence="1">
    <location>
        <begin position="23"/>
        <end position="270"/>
    </location>
</feature>
<evidence type="ECO:0000313" key="3">
    <source>
        <dbReference type="Proteomes" id="UP000321907"/>
    </source>
</evidence>
<organism evidence="2 3">
    <name type="scientific">Neolewinella aurantiaca</name>
    <dbReference type="NCBI Taxonomy" id="2602767"/>
    <lineage>
        <taxon>Bacteria</taxon>
        <taxon>Pseudomonadati</taxon>
        <taxon>Bacteroidota</taxon>
        <taxon>Saprospiria</taxon>
        <taxon>Saprospirales</taxon>
        <taxon>Lewinellaceae</taxon>
        <taxon>Neolewinella</taxon>
    </lineage>
</organism>
<evidence type="ECO:0008006" key="4">
    <source>
        <dbReference type="Google" id="ProtNLM"/>
    </source>
</evidence>
<sequence>MRNFNYSVLAALFMAIIFSACGAPAPETAEEKVEVTASTEGMPADFVATLDAHGGLDSWKEFRQLSYNMPKGEDNEFQLIDLYDRREYIKQPAAPGEDPIEMGFDGENVWVTADTTYKGNPAFYKNLRFYFYAMPWVLADPGIIYSEAEPLVFDGVTYPGIMISYDNGVGYSPKDNYRLHYDPETKKMRWLAYTVTGNSGKTSDTFKWLEYPTWSDFGGVELADSMVSYTTENNLPVTSRGPRYFNDVKLSKEAAPDSRFARPEGARIVE</sequence>
<dbReference type="InterPro" id="IPR045444">
    <property type="entry name" value="DUF6503"/>
</dbReference>